<dbReference type="Proteomes" id="UP000190675">
    <property type="component" value="Chromosome I"/>
</dbReference>
<evidence type="ECO:0000256" key="4">
    <source>
        <dbReference type="ARBA" id="ARBA00023136"/>
    </source>
</evidence>
<evidence type="ECO:0000256" key="3">
    <source>
        <dbReference type="ARBA" id="ARBA00022989"/>
    </source>
</evidence>
<feature type="transmembrane region" description="Helical" evidence="5">
    <location>
        <begin position="116"/>
        <end position="136"/>
    </location>
</feature>
<dbReference type="EMBL" id="LT670818">
    <property type="protein sequence ID" value="SHG17772.1"/>
    <property type="molecule type" value="Genomic_DNA"/>
</dbReference>
<keyword evidence="2 5" id="KW-0812">Transmembrane</keyword>
<gene>
    <name evidence="6" type="ORF">SAMN05444169_0953</name>
</gene>
<protein>
    <submittedName>
        <fullName evidence="6">DoxX-like family protein</fullName>
    </submittedName>
</protein>
<feature type="transmembrane region" description="Helical" evidence="5">
    <location>
        <begin position="70"/>
        <end position="87"/>
    </location>
</feature>
<dbReference type="GO" id="GO:0016020">
    <property type="term" value="C:membrane"/>
    <property type="evidence" value="ECO:0007669"/>
    <property type="project" value="UniProtKB-SubCell"/>
</dbReference>
<dbReference type="AlphaFoldDB" id="A0A1M5HPK1"/>
<organism evidence="6 7">
    <name type="scientific">Bradyrhizobium erythrophlei</name>
    <dbReference type="NCBI Taxonomy" id="1437360"/>
    <lineage>
        <taxon>Bacteria</taxon>
        <taxon>Pseudomonadati</taxon>
        <taxon>Pseudomonadota</taxon>
        <taxon>Alphaproteobacteria</taxon>
        <taxon>Hyphomicrobiales</taxon>
        <taxon>Nitrobacteraceae</taxon>
        <taxon>Bradyrhizobium</taxon>
    </lineage>
</organism>
<proteinExistence type="predicted"/>
<evidence type="ECO:0000256" key="5">
    <source>
        <dbReference type="SAM" id="Phobius"/>
    </source>
</evidence>
<evidence type="ECO:0000313" key="6">
    <source>
        <dbReference type="EMBL" id="SHG17772.1"/>
    </source>
</evidence>
<comment type="subcellular location">
    <subcellularLocation>
        <location evidence="1">Membrane</location>
        <topology evidence="1">Multi-pass membrane protein</topology>
    </subcellularLocation>
</comment>
<accession>A0A1M5HPK1</accession>
<reference evidence="6 7" key="1">
    <citation type="submission" date="2016-11" db="EMBL/GenBank/DDBJ databases">
        <authorList>
            <person name="Jaros S."/>
            <person name="Januszkiewicz K."/>
            <person name="Wedrychowicz H."/>
        </authorList>
    </citation>
    <scope>NUCLEOTIDE SEQUENCE [LARGE SCALE GENOMIC DNA]</scope>
    <source>
        <strain evidence="6 7">GAS242</strain>
    </source>
</reference>
<dbReference type="InterPro" id="IPR032808">
    <property type="entry name" value="DoxX"/>
</dbReference>
<keyword evidence="4 5" id="KW-0472">Membrane</keyword>
<feature type="transmembrane region" description="Helical" evidence="5">
    <location>
        <begin position="32"/>
        <end position="50"/>
    </location>
</feature>
<dbReference type="Pfam" id="PF13564">
    <property type="entry name" value="DoxX_2"/>
    <property type="match status" value="1"/>
</dbReference>
<evidence type="ECO:0000256" key="1">
    <source>
        <dbReference type="ARBA" id="ARBA00004141"/>
    </source>
</evidence>
<name>A0A1M5HPK1_9BRAD</name>
<evidence type="ECO:0000256" key="2">
    <source>
        <dbReference type="ARBA" id="ARBA00022692"/>
    </source>
</evidence>
<keyword evidence="3 5" id="KW-1133">Transmembrane helix</keyword>
<sequence>MNIQGCNTTGEAMPAVVEEAPVSTSARWLGRILSGLVILFLLFDGAIKLVPWPVVTETMDRIGYGSSETLARTLGLITVACTILYTVPPTSILGAILLTGYLGGAMASHLRIGSPLFTHTLFGFYLGLMVWGGLWLRDRKLRTLAPWRR</sequence>
<evidence type="ECO:0000313" key="7">
    <source>
        <dbReference type="Proteomes" id="UP000190675"/>
    </source>
</evidence>